<comment type="caution">
    <text evidence="4">The sequence shown here is derived from an EMBL/GenBank/DDBJ whole genome shotgun (WGS) entry which is preliminary data.</text>
</comment>
<keyword evidence="5" id="KW-1185">Reference proteome</keyword>
<dbReference type="PROSITE" id="PS51257">
    <property type="entry name" value="PROKAR_LIPOPROTEIN"/>
    <property type="match status" value="1"/>
</dbReference>
<evidence type="ECO:0000313" key="4">
    <source>
        <dbReference type="EMBL" id="GGD01593.1"/>
    </source>
</evidence>
<dbReference type="EMBL" id="BMCJ01000008">
    <property type="protein sequence ID" value="GGD01593.1"/>
    <property type="molecule type" value="Genomic_DNA"/>
</dbReference>
<proteinExistence type="predicted"/>
<keyword evidence="2" id="KW-0732">Signal</keyword>
<evidence type="ECO:0000313" key="5">
    <source>
        <dbReference type="Proteomes" id="UP000619534"/>
    </source>
</evidence>
<feature type="domain" description="YtkA-like" evidence="3">
    <location>
        <begin position="41"/>
        <end position="116"/>
    </location>
</feature>
<dbReference type="RefSeq" id="WP_062439469.1">
    <property type="nucleotide sequence ID" value="NZ_BMCJ01000008.1"/>
</dbReference>
<dbReference type="InterPro" id="IPR032693">
    <property type="entry name" value="YtkA-like_dom"/>
</dbReference>
<evidence type="ECO:0000259" key="3">
    <source>
        <dbReference type="Pfam" id="PF13115"/>
    </source>
</evidence>
<sequence>MRRPLFLLGFFITAIVLTACGGDQSGNAEEEEMEPMIATEVIMPEDIQPGEEATFQAKVTQGDEAVEDADYVKFEFWAEGTEDEENEKVEAEHKGEGVYEVTYTLQEEGVYFLYAHTQARDMHVMPKEQFKVGNRKTGETQEKAEKEEDHSDDHHDSKDIKVGFDSNEEWKPNEEATLKADITQNKKPFENATVQFEIVSDKLDKHIFVDATEQKPGEYEGKYTFPATGNYELIIHYVKEDTHDHISKQVKINE</sequence>
<dbReference type="Proteomes" id="UP000619534">
    <property type="component" value="Unassembled WGS sequence"/>
</dbReference>
<feature type="domain" description="YtkA-like" evidence="3">
    <location>
        <begin position="155"/>
        <end position="236"/>
    </location>
</feature>
<evidence type="ECO:0000256" key="1">
    <source>
        <dbReference type="SAM" id="MobiDB-lite"/>
    </source>
</evidence>
<feature type="chain" id="PRO_5046107734" description="YtkA-like domain-containing protein" evidence="2">
    <location>
        <begin position="20"/>
        <end position="254"/>
    </location>
</feature>
<reference evidence="5" key="1">
    <citation type="journal article" date="2019" name="Int. J. Syst. Evol. Microbiol.">
        <title>The Global Catalogue of Microorganisms (GCM) 10K type strain sequencing project: providing services to taxonomists for standard genome sequencing and annotation.</title>
        <authorList>
            <consortium name="The Broad Institute Genomics Platform"/>
            <consortium name="The Broad Institute Genome Sequencing Center for Infectious Disease"/>
            <person name="Wu L."/>
            <person name="Ma J."/>
        </authorList>
    </citation>
    <scope>NUCLEOTIDE SEQUENCE [LARGE SCALE GENOMIC DNA]</scope>
    <source>
        <strain evidence="5">CCM 7282</strain>
    </source>
</reference>
<feature type="signal peptide" evidence="2">
    <location>
        <begin position="1"/>
        <end position="19"/>
    </location>
</feature>
<organism evidence="4 5">
    <name type="scientific">Thalassobacillus devorans</name>
    <dbReference type="NCBI Taxonomy" id="279813"/>
    <lineage>
        <taxon>Bacteria</taxon>
        <taxon>Bacillati</taxon>
        <taxon>Bacillota</taxon>
        <taxon>Bacilli</taxon>
        <taxon>Bacillales</taxon>
        <taxon>Bacillaceae</taxon>
        <taxon>Thalassobacillus</taxon>
    </lineage>
</organism>
<gene>
    <name evidence="4" type="ORF">GCM10007216_35380</name>
</gene>
<dbReference type="Pfam" id="PF13115">
    <property type="entry name" value="YtkA"/>
    <property type="match status" value="2"/>
</dbReference>
<feature type="region of interest" description="Disordered" evidence="1">
    <location>
        <begin position="131"/>
        <end position="162"/>
    </location>
</feature>
<accession>A0ABQ1PQZ5</accession>
<evidence type="ECO:0000256" key="2">
    <source>
        <dbReference type="SAM" id="SignalP"/>
    </source>
</evidence>
<name>A0ABQ1PQZ5_9BACI</name>
<protein>
    <recommendedName>
        <fullName evidence="3">YtkA-like domain-containing protein</fullName>
    </recommendedName>
</protein>